<comment type="caution">
    <text evidence="1">The sequence shown here is derived from an EMBL/GenBank/DDBJ whole genome shotgun (WGS) entry which is preliminary data.</text>
</comment>
<reference evidence="1" key="1">
    <citation type="journal article" date="2014" name="Int. J. Syst. Evol. Microbiol.">
        <title>Complete genome sequence of Corynebacterium casei LMG S-19264T (=DSM 44701T), isolated from a smear-ripened cheese.</title>
        <authorList>
            <consortium name="US DOE Joint Genome Institute (JGI-PGF)"/>
            <person name="Walter F."/>
            <person name="Albersmeier A."/>
            <person name="Kalinowski J."/>
            <person name="Ruckert C."/>
        </authorList>
    </citation>
    <scope>NUCLEOTIDE SEQUENCE</scope>
    <source>
        <strain evidence="1">KCTC 12368</strain>
    </source>
</reference>
<protein>
    <submittedName>
        <fullName evidence="1">Uncharacterized protein</fullName>
    </submittedName>
</protein>
<dbReference type="Proteomes" id="UP000619457">
    <property type="component" value="Unassembled WGS sequence"/>
</dbReference>
<evidence type="ECO:0000313" key="1">
    <source>
        <dbReference type="EMBL" id="GGZ35512.1"/>
    </source>
</evidence>
<dbReference type="AlphaFoldDB" id="A0A918Q935"/>
<gene>
    <name evidence="1" type="ORF">GCM10007049_31170</name>
</gene>
<reference evidence="1" key="2">
    <citation type="submission" date="2020-09" db="EMBL/GenBank/DDBJ databases">
        <authorList>
            <person name="Sun Q."/>
            <person name="Kim S."/>
        </authorList>
    </citation>
    <scope>NUCLEOTIDE SEQUENCE</scope>
    <source>
        <strain evidence="1">KCTC 12368</strain>
    </source>
</reference>
<sequence>MRLQGLFHAARTAGAAHADYAYFSFITHTISFFLGPDINFLLSKTCFADFPELALFFFLQNYQEDALACL</sequence>
<keyword evidence="2" id="KW-1185">Reference proteome</keyword>
<name>A0A918Q935_9BACT</name>
<dbReference type="EMBL" id="BMWX01000005">
    <property type="protein sequence ID" value="GGZ35512.1"/>
    <property type="molecule type" value="Genomic_DNA"/>
</dbReference>
<accession>A0A918Q935</accession>
<organism evidence="1 2">
    <name type="scientific">Echinicola pacifica</name>
    <dbReference type="NCBI Taxonomy" id="346377"/>
    <lineage>
        <taxon>Bacteria</taxon>
        <taxon>Pseudomonadati</taxon>
        <taxon>Bacteroidota</taxon>
        <taxon>Cytophagia</taxon>
        <taxon>Cytophagales</taxon>
        <taxon>Cyclobacteriaceae</taxon>
        <taxon>Echinicola</taxon>
    </lineage>
</organism>
<proteinExistence type="predicted"/>
<evidence type="ECO:0000313" key="2">
    <source>
        <dbReference type="Proteomes" id="UP000619457"/>
    </source>
</evidence>